<dbReference type="Proteomes" id="UP001479520">
    <property type="component" value="Chromosome"/>
</dbReference>
<dbReference type="RefSeq" id="WP_341743549.1">
    <property type="nucleotide sequence ID" value="NZ_CP151406.1"/>
</dbReference>
<name>A0ABZ2XII6_9RHOO</name>
<keyword evidence="4" id="KW-0975">Bacterial flagellum</keyword>
<comment type="subcellular location">
    <subcellularLocation>
        <location evidence="1">Bacterial flagellum</location>
    </subcellularLocation>
    <subcellularLocation>
        <location evidence="2">Secreted</location>
    </subcellularLocation>
</comment>
<dbReference type="Pfam" id="PF00700">
    <property type="entry name" value="Flagellin_C"/>
    <property type="match status" value="1"/>
</dbReference>
<dbReference type="SUPFAM" id="SSF64518">
    <property type="entry name" value="Phase 1 flagellin"/>
    <property type="match status" value="1"/>
</dbReference>
<evidence type="ECO:0000256" key="1">
    <source>
        <dbReference type="ARBA" id="ARBA00004365"/>
    </source>
</evidence>
<evidence type="ECO:0000256" key="4">
    <source>
        <dbReference type="ARBA" id="ARBA00023143"/>
    </source>
</evidence>
<evidence type="ECO:0000259" key="5">
    <source>
        <dbReference type="Pfam" id="PF00669"/>
    </source>
</evidence>
<keyword evidence="7" id="KW-0282">Flagellum</keyword>
<evidence type="ECO:0000259" key="6">
    <source>
        <dbReference type="Pfam" id="PF00700"/>
    </source>
</evidence>
<proteinExistence type="inferred from homology"/>
<protein>
    <submittedName>
        <fullName evidence="7">Flagellar hook-associated protein FlgL</fullName>
    </submittedName>
</protein>
<gene>
    <name evidence="7" type="primary">flgL</name>
    <name evidence="7" type="ORF">AADV58_14760</name>
</gene>
<dbReference type="InterPro" id="IPR001492">
    <property type="entry name" value="Flagellin"/>
</dbReference>
<evidence type="ECO:0000313" key="8">
    <source>
        <dbReference type="Proteomes" id="UP001479520"/>
    </source>
</evidence>
<keyword evidence="8" id="KW-1185">Reference proteome</keyword>
<evidence type="ECO:0000313" key="7">
    <source>
        <dbReference type="EMBL" id="WZJ21195.1"/>
    </source>
</evidence>
<comment type="similarity">
    <text evidence="3">Belongs to the bacterial flagellin family.</text>
</comment>
<dbReference type="InterPro" id="IPR001029">
    <property type="entry name" value="Flagellin_N"/>
</dbReference>
<feature type="domain" description="Flagellin N-terminal" evidence="5">
    <location>
        <begin position="3"/>
        <end position="140"/>
    </location>
</feature>
<keyword evidence="7" id="KW-0966">Cell projection</keyword>
<evidence type="ECO:0000256" key="3">
    <source>
        <dbReference type="ARBA" id="ARBA00005709"/>
    </source>
</evidence>
<keyword evidence="7" id="KW-0969">Cilium</keyword>
<dbReference type="EMBL" id="CP151406">
    <property type="protein sequence ID" value="WZJ21195.1"/>
    <property type="molecule type" value="Genomic_DNA"/>
</dbReference>
<dbReference type="Gene3D" id="1.20.1330.10">
    <property type="entry name" value="f41 fragment of flagellin, N-terminal domain"/>
    <property type="match status" value="1"/>
</dbReference>
<reference evidence="7 8" key="1">
    <citation type="submission" date="2024-04" db="EMBL/GenBank/DDBJ databases">
        <title>Dissimilatory iodate-reducing microorganisms contribute to the enrichment of iodine in groundwater.</title>
        <authorList>
            <person name="Jiang Z."/>
        </authorList>
    </citation>
    <scope>NUCLEOTIDE SEQUENCE [LARGE SCALE GENOMIC DNA]</scope>
    <source>
        <strain evidence="7 8">NCP973</strain>
    </source>
</reference>
<sequence>MRVSTSMIYGSGLRGIMNLQSELYRTQNQLSTGRRILTPADDPIGAAEALEVSQSKAVNAQFKNNQADATVQLSLAESIAGSVGDTLIRISELAAEAGNPMLDNAQRGTIAAEMKLQLQSLIGLANTQDGSGLHIFAGYKSTTVPFAINSTATPPSPGDTAPAYSLGNTYVNYSGDAGTPALQVTASKVMAVSENGMQLFMQVRDAQGNITGQSMFDTVKNLVDIVDPSSGMTFSTSELAQIRGNIKSTIDHVANIRASLGARLNAVDGLSTTATDIDYLYKVRLSELQDLDYTEAISRFARYQTQLEATQLTFKQTSQLSLFNLL</sequence>
<organism evidence="7 8">
    <name type="scientific">Azonexus hydrophilus</name>
    <dbReference type="NCBI Taxonomy" id="418702"/>
    <lineage>
        <taxon>Bacteria</taxon>
        <taxon>Pseudomonadati</taxon>
        <taxon>Pseudomonadota</taxon>
        <taxon>Betaproteobacteria</taxon>
        <taxon>Rhodocyclales</taxon>
        <taxon>Azonexaceae</taxon>
        <taxon>Azonexus</taxon>
    </lineage>
</organism>
<accession>A0ABZ2XII6</accession>
<dbReference type="InterPro" id="IPR046358">
    <property type="entry name" value="Flagellin_C"/>
</dbReference>
<dbReference type="Pfam" id="PF00669">
    <property type="entry name" value="Flagellin_N"/>
    <property type="match status" value="1"/>
</dbReference>
<feature type="domain" description="Flagellin C-terminal" evidence="6">
    <location>
        <begin position="245"/>
        <end position="326"/>
    </location>
</feature>
<dbReference type="NCBIfam" id="TIGR02550">
    <property type="entry name" value="flagell_flgL"/>
    <property type="match status" value="1"/>
</dbReference>
<evidence type="ECO:0000256" key="2">
    <source>
        <dbReference type="ARBA" id="ARBA00004613"/>
    </source>
</evidence>
<dbReference type="PANTHER" id="PTHR42792">
    <property type="entry name" value="FLAGELLIN"/>
    <property type="match status" value="1"/>
</dbReference>
<dbReference type="PANTHER" id="PTHR42792:SF1">
    <property type="entry name" value="FLAGELLAR HOOK-ASSOCIATED PROTEIN 3"/>
    <property type="match status" value="1"/>
</dbReference>
<dbReference type="InterPro" id="IPR013384">
    <property type="entry name" value="Flagell_FlgL"/>
</dbReference>